<organism evidence="2 3">
    <name type="scientific">Nocardioides marinquilinus</name>
    <dbReference type="NCBI Taxonomy" id="1210400"/>
    <lineage>
        <taxon>Bacteria</taxon>
        <taxon>Bacillati</taxon>
        <taxon>Actinomycetota</taxon>
        <taxon>Actinomycetes</taxon>
        <taxon>Propionibacteriales</taxon>
        <taxon>Nocardioidaceae</taxon>
        <taxon>Nocardioides</taxon>
    </lineage>
</organism>
<feature type="region of interest" description="Disordered" evidence="1">
    <location>
        <begin position="1"/>
        <end position="20"/>
    </location>
</feature>
<keyword evidence="3" id="KW-1185">Reference proteome</keyword>
<comment type="caution">
    <text evidence="2">The sequence shown here is derived from an EMBL/GenBank/DDBJ whole genome shotgun (WGS) entry which is preliminary data.</text>
</comment>
<gene>
    <name evidence="2" type="ORF">GCM10023340_33480</name>
</gene>
<feature type="compositionally biased region" description="Pro residues" evidence="1">
    <location>
        <begin position="1"/>
        <end position="13"/>
    </location>
</feature>
<feature type="region of interest" description="Disordered" evidence="1">
    <location>
        <begin position="27"/>
        <end position="135"/>
    </location>
</feature>
<protein>
    <submittedName>
        <fullName evidence="2">Uncharacterized protein</fullName>
    </submittedName>
</protein>
<evidence type="ECO:0000313" key="3">
    <source>
        <dbReference type="Proteomes" id="UP001500221"/>
    </source>
</evidence>
<reference evidence="3" key="1">
    <citation type="journal article" date="2019" name="Int. J. Syst. Evol. Microbiol.">
        <title>The Global Catalogue of Microorganisms (GCM) 10K type strain sequencing project: providing services to taxonomists for standard genome sequencing and annotation.</title>
        <authorList>
            <consortium name="The Broad Institute Genomics Platform"/>
            <consortium name="The Broad Institute Genome Sequencing Center for Infectious Disease"/>
            <person name="Wu L."/>
            <person name="Ma J."/>
        </authorList>
    </citation>
    <scope>NUCLEOTIDE SEQUENCE [LARGE SCALE GENOMIC DNA]</scope>
    <source>
        <strain evidence="3">JCM 18459</strain>
    </source>
</reference>
<feature type="compositionally biased region" description="Basic and acidic residues" evidence="1">
    <location>
        <begin position="54"/>
        <end position="73"/>
    </location>
</feature>
<evidence type="ECO:0000256" key="1">
    <source>
        <dbReference type="SAM" id="MobiDB-lite"/>
    </source>
</evidence>
<proteinExistence type="predicted"/>
<dbReference type="Proteomes" id="UP001500221">
    <property type="component" value="Unassembled WGS sequence"/>
</dbReference>
<evidence type="ECO:0000313" key="2">
    <source>
        <dbReference type="EMBL" id="GAA5152713.1"/>
    </source>
</evidence>
<accession>A0ABP9PXL7</accession>
<sequence length="135" mass="14608">MGPDRTPNPPTDPEPVEGPRVTMVEVRGAPATSLETPALARRPAPRTLSLSKGPSDDGRGARSPRDEPRDRWPFEASPATRTLSLSKGPDRTPNPPAPCGRTPEMTTNRPQAAPARDFSTGRPQPHAEGRRRRPP</sequence>
<dbReference type="EMBL" id="BAABKG010000004">
    <property type="protein sequence ID" value="GAA5152713.1"/>
    <property type="molecule type" value="Genomic_DNA"/>
</dbReference>
<name>A0ABP9PXL7_9ACTN</name>